<organism evidence="2 3">
    <name type="scientific">Oceanicola granulosus (strain ATCC BAA-861 / DSM 15982 / KCTC 12143 / HTCC2516)</name>
    <dbReference type="NCBI Taxonomy" id="314256"/>
    <lineage>
        <taxon>Bacteria</taxon>
        <taxon>Pseudomonadati</taxon>
        <taxon>Pseudomonadota</taxon>
        <taxon>Alphaproteobacteria</taxon>
        <taxon>Rhodobacterales</taxon>
        <taxon>Roseobacteraceae</taxon>
        <taxon>Oceanicola</taxon>
    </lineage>
</organism>
<dbReference type="HOGENOM" id="CLU_2012932_0_0_5"/>
<protein>
    <recommendedName>
        <fullName evidence="4">Holin-X, holin superfamily III</fullName>
    </recommendedName>
</protein>
<dbReference type="STRING" id="314256.OG2516_05313"/>
<feature type="transmembrane region" description="Helical" evidence="1">
    <location>
        <begin position="26"/>
        <end position="48"/>
    </location>
</feature>
<dbReference type="AlphaFoldDB" id="Q2CIT9"/>
<keyword evidence="1" id="KW-0812">Transmembrane</keyword>
<dbReference type="EMBL" id="AAOT01000003">
    <property type="protein sequence ID" value="EAR52500.1"/>
    <property type="molecule type" value="Genomic_DNA"/>
</dbReference>
<evidence type="ECO:0000313" key="3">
    <source>
        <dbReference type="Proteomes" id="UP000003635"/>
    </source>
</evidence>
<reference evidence="2 3" key="1">
    <citation type="journal article" date="2010" name="J. Bacteriol.">
        <title>Genome sequences of Oceanicola granulosus HTCC2516(T) and Oceanicola batsensis HTCC2597(TDelta).</title>
        <authorList>
            <person name="Thrash J.C."/>
            <person name="Cho J.C."/>
            <person name="Vergin K.L."/>
            <person name="Giovannoni S.J."/>
        </authorList>
    </citation>
    <scope>NUCLEOTIDE SEQUENCE [LARGE SCALE GENOMIC DNA]</scope>
    <source>
        <strain evidence="3">ATCC BAA-861 / DSM 15982 / KCTC 12143 / HTCC2516</strain>
    </source>
</reference>
<feature type="transmembrane region" description="Helical" evidence="1">
    <location>
        <begin position="98"/>
        <end position="117"/>
    </location>
</feature>
<keyword evidence="1" id="KW-0472">Membrane</keyword>
<keyword evidence="3" id="KW-1185">Reference proteome</keyword>
<evidence type="ECO:0000313" key="2">
    <source>
        <dbReference type="EMBL" id="EAR52500.1"/>
    </source>
</evidence>
<dbReference type="Proteomes" id="UP000003635">
    <property type="component" value="Unassembled WGS sequence"/>
</dbReference>
<accession>Q2CIT9</accession>
<sequence>MIGTLLGLRTTLRAQAALAARRAAIGAFGLALLLMGLFFLTLAAWLGLAAAVGAVLASLILGFLFAGLGCILLVIATMRRTRVAPAPVAAPPPAATPAGALFPAAVQAFIAGLVAGLNSGRKR</sequence>
<keyword evidence="1" id="KW-1133">Transmembrane helix</keyword>
<evidence type="ECO:0008006" key="4">
    <source>
        <dbReference type="Google" id="ProtNLM"/>
    </source>
</evidence>
<feature type="transmembrane region" description="Helical" evidence="1">
    <location>
        <begin position="55"/>
        <end position="78"/>
    </location>
</feature>
<name>Q2CIT9_OCEGH</name>
<evidence type="ECO:0000256" key="1">
    <source>
        <dbReference type="SAM" id="Phobius"/>
    </source>
</evidence>
<gene>
    <name evidence="2" type="ORF">OG2516_05313</name>
</gene>
<comment type="caution">
    <text evidence="2">The sequence shown here is derived from an EMBL/GenBank/DDBJ whole genome shotgun (WGS) entry which is preliminary data.</text>
</comment>
<proteinExistence type="predicted"/>